<evidence type="ECO:0000313" key="10">
    <source>
        <dbReference type="Proteomes" id="UP001206206"/>
    </source>
</evidence>
<comment type="cofactor">
    <cofactor evidence="2">
        <name>Mn(2+)</name>
        <dbReference type="ChEBI" id="CHEBI:29035"/>
    </cofactor>
</comment>
<organism evidence="9 10">
    <name type="scientific">Streptantibioticus rubrisoli</name>
    <dbReference type="NCBI Taxonomy" id="1387313"/>
    <lineage>
        <taxon>Bacteria</taxon>
        <taxon>Bacillati</taxon>
        <taxon>Actinomycetota</taxon>
        <taxon>Actinomycetes</taxon>
        <taxon>Kitasatosporales</taxon>
        <taxon>Streptomycetaceae</taxon>
        <taxon>Streptantibioticus</taxon>
    </lineage>
</organism>
<keyword evidence="5" id="KW-0378">Hydrolase</keyword>
<dbReference type="PANTHER" id="PTHR12260">
    <property type="entry name" value="DAMAGE-CONTROL PHOSPHATASE ARMT1"/>
    <property type="match status" value="1"/>
</dbReference>
<gene>
    <name evidence="9" type="ORF">NON19_22135</name>
</gene>
<evidence type="ECO:0000256" key="1">
    <source>
        <dbReference type="ARBA" id="ARBA00001326"/>
    </source>
</evidence>
<evidence type="ECO:0000256" key="4">
    <source>
        <dbReference type="ARBA" id="ARBA00022723"/>
    </source>
</evidence>
<evidence type="ECO:0000256" key="5">
    <source>
        <dbReference type="ARBA" id="ARBA00022801"/>
    </source>
</evidence>
<name>A0ABT1PJG8_9ACTN</name>
<evidence type="ECO:0000256" key="2">
    <source>
        <dbReference type="ARBA" id="ARBA00001936"/>
    </source>
</evidence>
<dbReference type="SUPFAM" id="SSF111321">
    <property type="entry name" value="AF1104-like"/>
    <property type="match status" value="1"/>
</dbReference>
<dbReference type="PANTHER" id="PTHR12260:SF6">
    <property type="entry name" value="DAMAGE-CONTROL PHOSPHATASE ARMT1"/>
    <property type="match status" value="1"/>
</dbReference>
<feature type="domain" description="Damage-control phosphatase ARMT1-like metal-binding" evidence="8">
    <location>
        <begin position="22"/>
        <end position="357"/>
    </location>
</feature>
<sequence>MTDQAPAIISTDSPFATDVFVKRHPALIERILGAWPLDPEQQRALRALADENVDGVMEPLPADAPGADQWQAWGRAYYGKPWTAAPFLWAESFFYRRLLGAVGYFDDGLWQGVDIFAPFKQAELAGEVVAAEVGALDHIAELAEDDRGQALLLSSLWGNRADLGFQITAGRGSETSGLVADDSDQLWKLLQSARGGSVAIVADNAGSEMIADLVLIDHLITSGTLGEVVLYVKPAPYYVSDATIRDVGDCLRRLLAADGAARGVGERLRGAAADGRLRVWTDAFFCAPFDFTAMPDNLRAQFASVSATILKGDLNYRRLVGDRWWDPTVPFGEVTSYFPGPVAALRTLKSDVVVGLEPGTLATLGDSGTAWRTAGTHALIQAS</sequence>
<evidence type="ECO:0000256" key="3">
    <source>
        <dbReference type="ARBA" id="ARBA00009519"/>
    </source>
</evidence>
<dbReference type="Proteomes" id="UP001206206">
    <property type="component" value="Unassembled WGS sequence"/>
</dbReference>
<dbReference type="EMBL" id="JANFNH010000030">
    <property type="protein sequence ID" value="MCQ4044658.1"/>
    <property type="molecule type" value="Genomic_DNA"/>
</dbReference>
<comment type="catalytic activity">
    <reaction evidence="1">
        <text>beta-D-fructose 1-phosphate + H2O = D-fructose + phosphate</text>
        <dbReference type="Rhea" id="RHEA:35603"/>
        <dbReference type="ChEBI" id="CHEBI:15377"/>
        <dbReference type="ChEBI" id="CHEBI:37721"/>
        <dbReference type="ChEBI" id="CHEBI:43474"/>
        <dbReference type="ChEBI" id="CHEBI:138881"/>
    </reaction>
</comment>
<comment type="catalytic activity">
    <reaction evidence="7">
        <text>beta-D-fructose 6-phosphate = dihydroxyacetone + D-glyceraldehyde 3-phosphate</text>
        <dbReference type="Rhea" id="RHEA:28002"/>
        <dbReference type="ChEBI" id="CHEBI:16016"/>
        <dbReference type="ChEBI" id="CHEBI:57634"/>
        <dbReference type="ChEBI" id="CHEBI:59776"/>
    </reaction>
</comment>
<comment type="caution">
    <text evidence="9">The sequence shown here is derived from an EMBL/GenBank/DDBJ whole genome shotgun (WGS) entry which is preliminary data.</text>
</comment>
<dbReference type="InterPro" id="IPR036075">
    <property type="entry name" value="ARMT-1-like_metal-bd_sf"/>
</dbReference>
<protein>
    <submittedName>
        <fullName evidence="9">Damage-control phosphatase ARMT1 family protein</fullName>
    </submittedName>
</protein>
<evidence type="ECO:0000256" key="6">
    <source>
        <dbReference type="ARBA" id="ARBA00023211"/>
    </source>
</evidence>
<dbReference type="InterPro" id="IPR039763">
    <property type="entry name" value="ARMT1"/>
</dbReference>
<dbReference type="InterPro" id="IPR002791">
    <property type="entry name" value="ARMT1-like_metal-bd"/>
</dbReference>
<keyword evidence="10" id="KW-1185">Reference proteome</keyword>
<evidence type="ECO:0000256" key="7">
    <source>
        <dbReference type="ARBA" id="ARBA00048809"/>
    </source>
</evidence>
<proteinExistence type="inferred from homology"/>
<keyword evidence="4" id="KW-0479">Metal-binding</keyword>
<dbReference type="RefSeq" id="WP_255930626.1">
    <property type="nucleotide sequence ID" value="NZ_JANFNH010000030.1"/>
</dbReference>
<keyword evidence="6" id="KW-0464">Manganese</keyword>
<dbReference type="Pfam" id="PF01937">
    <property type="entry name" value="ARMT1-like_dom"/>
    <property type="match status" value="1"/>
</dbReference>
<comment type="similarity">
    <text evidence="3">Belongs to the damage-control phosphatase family. Sugar phosphate phosphatase III subfamily.</text>
</comment>
<reference evidence="9 10" key="1">
    <citation type="submission" date="2022-06" db="EMBL/GenBank/DDBJ databases">
        <title>Draft genome sequence of type strain Streptomyces rubrisoli DSM 42083.</title>
        <authorList>
            <person name="Duangmal K."/>
            <person name="Klaysubun C."/>
        </authorList>
    </citation>
    <scope>NUCLEOTIDE SEQUENCE [LARGE SCALE GENOMIC DNA]</scope>
    <source>
        <strain evidence="9 10">DSM 42083</strain>
    </source>
</reference>
<evidence type="ECO:0000259" key="8">
    <source>
        <dbReference type="Pfam" id="PF01937"/>
    </source>
</evidence>
<evidence type="ECO:0000313" key="9">
    <source>
        <dbReference type="EMBL" id="MCQ4044658.1"/>
    </source>
</evidence>
<accession>A0ABT1PJG8</accession>
<dbReference type="Gene3D" id="3.40.50.10880">
    <property type="entry name" value="Uncharacterised protein PF01937, DUF89, domain 3"/>
    <property type="match status" value="1"/>
</dbReference>